<gene>
    <name evidence="2" type="ORF">EZJ43_16340</name>
</gene>
<proteinExistence type="predicted"/>
<feature type="chain" id="PRO_5020401888" evidence="1">
    <location>
        <begin position="25"/>
        <end position="122"/>
    </location>
</feature>
<comment type="caution">
    <text evidence="2">The sequence shown here is derived from an EMBL/GenBank/DDBJ whole genome shotgun (WGS) entry which is preliminary data.</text>
</comment>
<evidence type="ECO:0000313" key="3">
    <source>
        <dbReference type="Proteomes" id="UP000295668"/>
    </source>
</evidence>
<keyword evidence="1" id="KW-0732">Signal</keyword>
<name>A0A4R5MHD3_9SPHI</name>
<organism evidence="2 3">
    <name type="scientific">Pedobacter changchengzhani</name>
    <dbReference type="NCBI Taxonomy" id="2529274"/>
    <lineage>
        <taxon>Bacteria</taxon>
        <taxon>Pseudomonadati</taxon>
        <taxon>Bacteroidota</taxon>
        <taxon>Sphingobacteriia</taxon>
        <taxon>Sphingobacteriales</taxon>
        <taxon>Sphingobacteriaceae</taxon>
        <taxon>Pedobacter</taxon>
    </lineage>
</organism>
<evidence type="ECO:0000256" key="1">
    <source>
        <dbReference type="SAM" id="SignalP"/>
    </source>
</evidence>
<dbReference type="OrthoDB" id="713940at2"/>
<dbReference type="Proteomes" id="UP000295668">
    <property type="component" value="Unassembled WGS sequence"/>
</dbReference>
<dbReference type="EMBL" id="SJCY01000016">
    <property type="protein sequence ID" value="TDG34922.1"/>
    <property type="molecule type" value="Genomic_DNA"/>
</dbReference>
<protein>
    <submittedName>
        <fullName evidence="2">Uncharacterized protein</fullName>
    </submittedName>
</protein>
<feature type="signal peptide" evidence="1">
    <location>
        <begin position="1"/>
        <end position="24"/>
    </location>
</feature>
<reference evidence="2 3" key="1">
    <citation type="submission" date="2019-02" db="EMBL/GenBank/DDBJ databases">
        <title>Pedobacter sp. nov., a novel speices isolated from soil of pinguins habitat in Antarcitica.</title>
        <authorList>
            <person name="He R.-H."/>
        </authorList>
    </citation>
    <scope>NUCLEOTIDE SEQUENCE [LARGE SCALE GENOMIC DNA]</scope>
    <source>
        <strain evidence="2 3">E01020</strain>
    </source>
</reference>
<dbReference type="RefSeq" id="WP_133263793.1">
    <property type="nucleotide sequence ID" value="NZ_SJCY01000016.1"/>
</dbReference>
<dbReference type="AlphaFoldDB" id="A0A4R5MHD3"/>
<evidence type="ECO:0000313" key="2">
    <source>
        <dbReference type="EMBL" id="TDG34922.1"/>
    </source>
</evidence>
<dbReference type="PROSITE" id="PS51257">
    <property type="entry name" value="PROKAR_LIPOPROTEIN"/>
    <property type="match status" value="1"/>
</dbReference>
<accession>A0A4R5MHD3</accession>
<keyword evidence="3" id="KW-1185">Reference proteome</keyword>
<sequence length="122" mass="13651">MTKSFIILLISMLGFASIPSVTFACGSKTEKSCTKKDNPKKTISKECCEDGTHQASHKDNCNDGCNHKSCHCVAVHYNLTILDTQEINTKNFEVLNNDQKFSYVETYLTSGFYSIWTPPNIS</sequence>